<keyword evidence="8 12" id="KW-0472">Membrane</keyword>
<gene>
    <name evidence="12 15" type="primary">atpF</name>
    <name evidence="15" type="ORF">IAB60_09675</name>
</gene>
<protein>
    <recommendedName>
        <fullName evidence="12">ATP synthase subunit b</fullName>
    </recommendedName>
    <alternativeName>
        <fullName evidence="12">ATP synthase F(0) sector subunit b</fullName>
    </alternativeName>
    <alternativeName>
        <fullName evidence="12">ATPase subunit I</fullName>
    </alternativeName>
    <alternativeName>
        <fullName evidence="12">F-type ATPase subunit b</fullName>
        <shortName evidence="12">F-ATPase subunit b</shortName>
    </alternativeName>
</protein>
<dbReference type="InterPro" id="IPR002146">
    <property type="entry name" value="ATP_synth_b/b'su_bac/chlpt"/>
</dbReference>
<accession>A0A9D1KGP4</accession>
<comment type="caution">
    <text evidence="15">The sequence shown here is derived from an EMBL/GenBank/DDBJ whole genome shotgun (WGS) entry which is preliminary data.</text>
</comment>
<dbReference type="GO" id="GO:0046933">
    <property type="term" value="F:proton-transporting ATP synthase activity, rotational mechanism"/>
    <property type="evidence" value="ECO:0007669"/>
    <property type="project" value="UniProtKB-UniRule"/>
</dbReference>
<keyword evidence="9 12" id="KW-0066">ATP synthesis</keyword>
<comment type="subunit">
    <text evidence="12">F-type ATPases have 2 components, F(1) - the catalytic core - and F(0) - the membrane proton channel. F(1) has five subunits: alpha(3), beta(3), gamma(1), delta(1), epsilon(1). F(0) has three main subunits: a(1), b(2) and c(10-14). The alpha and beta chains form an alternating ring which encloses part of the gamma chain. F(1) is attached to F(0) by a central stalk formed by the gamma and epsilon chains, while a peripheral stalk is formed by the delta and b chains.</text>
</comment>
<comment type="subcellular location">
    <subcellularLocation>
        <location evidence="12">Cell membrane</location>
        <topology evidence="12">Single-pass membrane protein</topology>
    </subcellularLocation>
    <subcellularLocation>
        <location evidence="11">Endomembrane system</location>
        <topology evidence="11">Single-pass membrane protein</topology>
    </subcellularLocation>
</comment>
<dbReference type="EMBL" id="DVKS01000164">
    <property type="protein sequence ID" value="HIT42341.1"/>
    <property type="molecule type" value="Genomic_DNA"/>
</dbReference>
<keyword evidence="4 12" id="KW-0812">Transmembrane</keyword>
<dbReference type="GO" id="GO:0046961">
    <property type="term" value="F:proton-transporting ATPase activity, rotational mechanism"/>
    <property type="evidence" value="ECO:0007669"/>
    <property type="project" value="TreeGrafter"/>
</dbReference>
<evidence type="ECO:0000256" key="14">
    <source>
        <dbReference type="SAM" id="Coils"/>
    </source>
</evidence>
<evidence type="ECO:0000256" key="5">
    <source>
        <dbReference type="ARBA" id="ARBA00022781"/>
    </source>
</evidence>
<evidence type="ECO:0000256" key="13">
    <source>
        <dbReference type="RuleBase" id="RU003848"/>
    </source>
</evidence>
<keyword evidence="7 12" id="KW-0406">Ion transport</keyword>
<dbReference type="PANTHER" id="PTHR33445:SF2">
    <property type="entry name" value="ATP SYNTHASE SUBUNIT B', CHLOROPLASTIC"/>
    <property type="match status" value="1"/>
</dbReference>
<comment type="similarity">
    <text evidence="1 12 13">Belongs to the ATPase B chain family.</text>
</comment>
<evidence type="ECO:0000256" key="7">
    <source>
        <dbReference type="ARBA" id="ARBA00023065"/>
    </source>
</evidence>
<reference evidence="15" key="2">
    <citation type="journal article" date="2021" name="PeerJ">
        <title>Extensive microbial diversity within the chicken gut microbiome revealed by metagenomics and culture.</title>
        <authorList>
            <person name="Gilroy R."/>
            <person name="Ravi A."/>
            <person name="Getino M."/>
            <person name="Pursley I."/>
            <person name="Horton D.L."/>
            <person name="Alikhan N.F."/>
            <person name="Baker D."/>
            <person name="Gharbi K."/>
            <person name="Hall N."/>
            <person name="Watson M."/>
            <person name="Adriaenssens E.M."/>
            <person name="Foster-Nyarko E."/>
            <person name="Jarju S."/>
            <person name="Secka A."/>
            <person name="Antonio M."/>
            <person name="Oren A."/>
            <person name="Chaudhuri R.R."/>
            <person name="La Ragione R."/>
            <person name="Hildebrand F."/>
            <person name="Pallen M.J."/>
        </authorList>
    </citation>
    <scope>NUCLEOTIDE SEQUENCE</scope>
    <source>
        <strain evidence="15">CHK123-3438</strain>
    </source>
</reference>
<organism evidence="15 16">
    <name type="scientific">Candidatus Caccovicinus merdipullorum</name>
    <dbReference type="NCBI Taxonomy" id="2840724"/>
    <lineage>
        <taxon>Bacteria</taxon>
        <taxon>Bacillati</taxon>
        <taxon>Bacillota</taxon>
        <taxon>Clostridia</taxon>
        <taxon>Eubacteriales</taxon>
        <taxon>Candidatus Caccovicinus</taxon>
    </lineage>
</organism>
<dbReference type="HAMAP" id="MF_01398">
    <property type="entry name" value="ATP_synth_b_bprime"/>
    <property type="match status" value="1"/>
</dbReference>
<name>A0A9D1KGP4_9FIRM</name>
<evidence type="ECO:0000313" key="16">
    <source>
        <dbReference type="Proteomes" id="UP000886860"/>
    </source>
</evidence>
<dbReference type="InterPro" id="IPR005864">
    <property type="entry name" value="ATP_synth_F0_bsu_bac"/>
</dbReference>
<comment type="function">
    <text evidence="12">Component of the F(0) channel, it forms part of the peripheral stalk, linking F(1) to F(0).</text>
</comment>
<dbReference type="Pfam" id="PF00430">
    <property type="entry name" value="ATP-synt_B"/>
    <property type="match status" value="1"/>
</dbReference>
<evidence type="ECO:0000256" key="12">
    <source>
        <dbReference type="HAMAP-Rule" id="MF_01398"/>
    </source>
</evidence>
<dbReference type="InterPro" id="IPR050059">
    <property type="entry name" value="ATP_synthase_B_chain"/>
</dbReference>
<evidence type="ECO:0000256" key="6">
    <source>
        <dbReference type="ARBA" id="ARBA00022989"/>
    </source>
</evidence>
<keyword evidence="2 12" id="KW-0813">Transport</keyword>
<dbReference type="CDD" id="cd06503">
    <property type="entry name" value="ATP-synt_Fo_b"/>
    <property type="match status" value="1"/>
</dbReference>
<comment type="function">
    <text evidence="10 12">F(1)F(0) ATP synthase produces ATP from ADP in the presence of a proton or sodium gradient. F-type ATPases consist of two structural domains, F(1) containing the extramembraneous catalytic core and F(0) containing the membrane proton channel, linked together by a central stalk and a peripheral stalk. During catalysis, ATP synthesis in the catalytic domain of F(1) is coupled via a rotary mechanism of the central stalk subunits to proton translocation.</text>
</comment>
<reference evidence="15" key="1">
    <citation type="submission" date="2020-10" db="EMBL/GenBank/DDBJ databases">
        <authorList>
            <person name="Gilroy R."/>
        </authorList>
    </citation>
    <scope>NUCLEOTIDE SEQUENCE</scope>
    <source>
        <strain evidence="15">CHK123-3438</strain>
    </source>
</reference>
<evidence type="ECO:0000256" key="9">
    <source>
        <dbReference type="ARBA" id="ARBA00023310"/>
    </source>
</evidence>
<keyword evidence="14" id="KW-0175">Coiled coil</keyword>
<evidence type="ECO:0000256" key="4">
    <source>
        <dbReference type="ARBA" id="ARBA00022692"/>
    </source>
</evidence>
<dbReference type="Proteomes" id="UP000886860">
    <property type="component" value="Unassembled WGS sequence"/>
</dbReference>
<dbReference type="NCBIfam" id="TIGR01144">
    <property type="entry name" value="ATP_synt_b"/>
    <property type="match status" value="1"/>
</dbReference>
<sequence>MAGASAGKGGGILEEFSRIIGFDWQLVHDMVLTGINVFILFFILSYFLFNPVQEFLEKRRQKIAGQLAEAADNQRAGRELKEEYEKRLREIQKEADAILTEAGKKARIREARILEEARREAAGILKRADREMELEKQKAMDEMKQEMISIASLMAGRAVAAAMNTEAQNRLIEETLKEIDESTWEL</sequence>
<dbReference type="GO" id="GO:0012505">
    <property type="term" value="C:endomembrane system"/>
    <property type="evidence" value="ECO:0007669"/>
    <property type="project" value="UniProtKB-SubCell"/>
</dbReference>
<feature type="coiled-coil region" evidence="14">
    <location>
        <begin position="74"/>
        <end position="145"/>
    </location>
</feature>
<evidence type="ECO:0000256" key="2">
    <source>
        <dbReference type="ARBA" id="ARBA00022448"/>
    </source>
</evidence>
<evidence type="ECO:0000313" key="15">
    <source>
        <dbReference type="EMBL" id="HIT42341.1"/>
    </source>
</evidence>
<evidence type="ECO:0000256" key="1">
    <source>
        <dbReference type="ARBA" id="ARBA00005513"/>
    </source>
</evidence>
<keyword evidence="3 12" id="KW-0138">CF(0)</keyword>
<keyword evidence="5 12" id="KW-0375">Hydrogen ion transport</keyword>
<keyword evidence="12" id="KW-1003">Cell membrane</keyword>
<dbReference type="PANTHER" id="PTHR33445">
    <property type="entry name" value="ATP SYNTHASE SUBUNIT B', CHLOROPLASTIC"/>
    <property type="match status" value="1"/>
</dbReference>
<feature type="transmembrane region" description="Helical" evidence="12">
    <location>
        <begin position="30"/>
        <end position="49"/>
    </location>
</feature>
<dbReference type="AlphaFoldDB" id="A0A9D1KGP4"/>
<evidence type="ECO:0000256" key="11">
    <source>
        <dbReference type="ARBA" id="ARBA00037847"/>
    </source>
</evidence>
<evidence type="ECO:0000256" key="3">
    <source>
        <dbReference type="ARBA" id="ARBA00022547"/>
    </source>
</evidence>
<dbReference type="GO" id="GO:0005886">
    <property type="term" value="C:plasma membrane"/>
    <property type="evidence" value="ECO:0007669"/>
    <property type="project" value="UniProtKB-SubCell"/>
</dbReference>
<dbReference type="GO" id="GO:0045259">
    <property type="term" value="C:proton-transporting ATP synthase complex"/>
    <property type="evidence" value="ECO:0007669"/>
    <property type="project" value="UniProtKB-KW"/>
</dbReference>
<evidence type="ECO:0000256" key="8">
    <source>
        <dbReference type="ARBA" id="ARBA00023136"/>
    </source>
</evidence>
<proteinExistence type="inferred from homology"/>
<evidence type="ECO:0000256" key="10">
    <source>
        <dbReference type="ARBA" id="ARBA00025198"/>
    </source>
</evidence>
<keyword evidence="6 12" id="KW-1133">Transmembrane helix</keyword>